<evidence type="ECO:0000313" key="8">
    <source>
        <dbReference type="EMBL" id="QDS70414.1"/>
    </source>
</evidence>
<protein>
    <submittedName>
        <fullName evidence="8">Uncharacterized protein</fullName>
    </submittedName>
</protein>
<dbReference type="Proteomes" id="UP000316270">
    <property type="component" value="Chromosome 4"/>
</dbReference>
<keyword evidence="4" id="KW-0238">DNA-binding</keyword>
<dbReference type="EMBL" id="CP042188">
    <property type="protein sequence ID" value="QDS70414.1"/>
    <property type="molecule type" value="Genomic_DNA"/>
</dbReference>
<dbReference type="OrthoDB" id="2593732at2759"/>
<feature type="region of interest" description="Disordered" evidence="7">
    <location>
        <begin position="80"/>
        <end position="120"/>
    </location>
</feature>
<evidence type="ECO:0000313" key="9">
    <source>
        <dbReference type="Proteomes" id="UP000316270"/>
    </source>
</evidence>
<feature type="compositionally biased region" description="Basic and acidic residues" evidence="7">
    <location>
        <begin position="89"/>
        <end position="106"/>
    </location>
</feature>
<keyword evidence="1" id="KW-0479">Metal-binding</keyword>
<dbReference type="GO" id="GO:0003677">
    <property type="term" value="F:DNA binding"/>
    <property type="evidence" value="ECO:0007669"/>
    <property type="project" value="UniProtKB-KW"/>
</dbReference>
<dbReference type="InterPro" id="IPR052360">
    <property type="entry name" value="Transcr_Regulatory_Proteins"/>
</dbReference>
<evidence type="ECO:0000256" key="1">
    <source>
        <dbReference type="ARBA" id="ARBA00022723"/>
    </source>
</evidence>
<gene>
    <name evidence="8" type="ORF">FKW77_009501</name>
</gene>
<name>A0A517L470_9PEZI</name>
<evidence type="ECO:0000256" key="2">
    <source>
        <dbReference type="ARBA" id="ARBA00022833"/>
    </source>
</evidence>
<keyword evidence="6" id="KW-0539">Nucleus</keyword>
<proteinExistence type="predicted"/>
<organism evidence="8 9">
    <name type="scientific">Venturia effusa</name>
    <dbReference type="NCBI Taxonomy" id="50376"/>
    <lineage>
        <taxon>Eukaryota</taxon>
        <taxon>Fungi</taxon>
        <taxon>Dikarya</taxon>
        <taxon>Ascomycota</taxon>
        <taxon>Pezizomycotina</taxon>
        <taxon>Dothideomycetes</taxon>
        <taxon>Pleosporomycetidae</taxon>
        <taxon>Venturiales</taxon>
        <taxon>Venturiaceae</taxon>
        <taxon>Venturia</taxon>
    </lineage>
</organism>
<keyword evidence="9" id="KW-1185">Reference proteome</keyword>
<dbReference type="PANTHER" id="PTHR36206">
    <property type="entry name" value="ASPERCRYPTIN BIOSYNTHESIS CLUSTER-SPECIFIC TRANSCRIPTION REGULATOR ATNN-RELATED"/>
    <property type="match status" value="1"/>
</dbReference>
<keyword evidence="2" id="KW-0862">Zinc</keyword>
<evidence type="ECO:0000256" key="3">
    <source>
        <dbReference type="ARBA" id="ARBA00023015"/>
    </source>
</evidence>
<feature type="compositionally biased region" description="Low complexity" evidence="7">
    <location>
        <begin position="295"/>
        <end position="319"/>
    </location>
</feature>
<dbReference type="GO" id="GO:0046872">
    <property type="term" value="F:metal ion binding"/>
    <property type="evidence" value="ECO:0007669"/>
    <property type="project" value="UniProtKB-KW"/>
</dbReference>
<evidence type="ECO:0000256" key="6">
    <source>
        <dbReference type="ARBA" id="ARBA00023242"/>
    </source>
</evidence>
<evidence type="ECO:0000256" key="7">
    <source>
        <dbReference type="SAM" id="MobiDB-lite"/>
    </source>
</evidence>
<evidence type="ECO:0000256" key="4">
    <source>
        <dbReference type="ARBA" id="ARBA00023125"/>
    </source>
</evidence>
<feature type="region of interest" description="Disordered" evidence="7">
    <location>
        <begin position="288"/>
        <end position="319"/>
    </location>
</feature>
<feature type="region of interest" description="Disordered" evidence="7">
    <location>
        <begin position="28"/>
        <end position="56"/>
    </location>
</feature>
<keyword evidence="3" id="KW-0805">Transcription regulation</keyword>
<sequence>MYEVSILNRWIGGDSGNGPRTLRSLRRVCKPDPSRGASSQLRKKKAPAPAPATGDTTASYAYASTAASAVMIRGATKWSRRLTRRQLPHGKETTPPRSKAAVERSDASSVMKPNQAAPGYEITSQRSEQRVILLPKAAVTPLAGDSRTASISILADDLEVGYVLDLFNHRTGPRLQGFTDRTFWSRVVVQLGHNEPAILSAMRAVCAVYEQVENTGGELAAMDQSAITAYNRAIQLVVKETASISARIYIPLIVCALFVCLEFLQGNQAAATTHIDGGISMITEWRQRATPRENSPGPRSSSIGSLSPGSSESQVSSSSTSSTWSELDLMGTLTEVFSRLRLQSGVFGKSPLLRQISVEEISEGGFVFQTMTDARDANVDLMNKSIDFIMTTSPAKYTNTVTPEMAAQQKWLKSRFHDWRRAMEKFMERMEPTLDDMERRGAQMLMCHNTCCHIWTSTCLSPEESQYDQYKAQFEEMVEQCASIADLSLMYLCENVGRFQFDMGLVAPLHLIGSRCRWPHIRKACLKVLGFCRWREGLFDSYRSYRYIKAIMDLEEAEKNRLLGLTPAESDAYLPPEGARIHFAELGPSDPHSGFQVYTFFTKRFGPLGDWYMQTKSISTSSKNPATDPEEEPQSAYIASMLQKGPEVVPNDSSTKAFADRSNGMFYYHLVGPQIYPSGKGFTQNAGVMHN</sequence>
<accession>A0A517L470</accession>
<dbReference type="AlphaFoldDB" id="A0A517L470"/>
<dbReference type="PANTHER" id="PTHR36206:SF12">
    <property type="entry name" value="ASPERCRYPTIN BIOSYNTHESIS CLUSTER-SPECIFIC TRANSCRIPTION REGULATOR ATNN-RELATED"/>
    <property type="match status" value="1"/>
</dbReference>
<reference evidence="8 9" key="1">
    <citation type="submission" date="2019-07" db="EMBL/GenBank/DDBJ databases">
        <title>Finished genome of Venturia effusa.</title>
        <authorList>
            <person name="Young C.A."/>
            <person name="Cox M.P."/>
            <person name="Ganley A.R.D."/>
            <person name="David W.J."/>
        </authorList>
    </citation>
    <scope>NUCLEOTIDE SEQUENCE [LARGE SCALE GENOMIC DNA]</scope>
    <source>
        <strain evidence="9">albino</strain>
    </source>
</reference>
<keyword evidence="5" id="KW-0804">Transcription</keyword>
<evidence type="ECO:0000256" key="5">
    <source>
        <dbReference type="ARBA" id="ARBA00023163"/>
    </source>
</evidence>